<dbReference type="InterPro" id="IPR015943">
    <property type="entry name" value="WD40/YVTN_repeat-like_dom_sf"/>
</dbReference>
<protein>
    <submittedName>
        <fullName evidence="1">Uncharacterized protein</fullName>
    </submittedName>
</protein>
<dbReference type="SUPFAM" id="SSF63825">
    <property type="entry name" value="YWTD domain"/>
    <property type="match status" value="1"/>
</dbReference>
<gene>
    <name evidence="1" type="ORF">LCGC14_2476750</name>
</gene>
<accession>A0A0F9DKV4</accession>
<name>A0A0F9DKV4_9ZZZZ</name>
<comment type="caution">
    <text evidence="1">The sequence shown here is derived from an EMBL/GenBank/DDBJ whole genome shotgun (WGS) entry which is preliminary data.</text>
</comment>
<feature type="non-terminal residue" evidence="1">
    <location>
        <position position="1"/>
    </location>
</feature>
<dbReference type="EMBL" id="LAZR01038916">
    <property type="protein sequence ID" value="KKL18316.1"/>
    <property type="molecule type" value="Genomic_DNA"/>
</dbReference>
<proteinExistence type="predicted"/>
<reference evidence="1" key="1">
    <citation type="journal article" date="2015" name="Nature">
        <title>Complex archaea that bridge the gap between prokaryotes and eukaryotes.</title>
        <authorList>
            <person name="Spang A."/>
            <person name="Saw J.H."/>
            <person name="Jorgensen S.L."/>
            <person name="Zaremba-Niedzwiedzka K."/>
            <person name="Martijn J."/>
            <person name="Lind A.E."/>
            <person name="van Eijk R."/>
            <person name="Schleper C."/>
            <person name="Guy L."/>
            <person name="Ettema T.J."/>
        </authorList>
    </citation>
    <scope>NUCLEOTIDE SEQUENCE</scope>
</reference>
<organism evidence="1">
    <name type="scientific">marine sediment metagenome</name>
    <dbReference type="NCBI Taxonomy" id="412755"/>
    <lineage>
        <taxon>unclassified sequences</taxon>
        <taxon>metagenomes</taxon>
        <taxon>ecological metagenomes</taxon>
    </lineage>
</organism>
<dbReference type="AlphaFoldDB" id="A0A0F9DKV4"/>
<sequence>MFALMSDDFVYQYSLTTPWDVTTASYASKSFDVAEDTDTDGIFIRSDGLKMFISGSTNNKIFQYTLSTAWDISTASFDTVELDISLEETGVTDLFFKEDGTKMFIVGSQVDEVNEYALSTPWVVSSGTATSVFSVTAEDTGPEGIFFKDNGTRMFICGLQNNKIYQYSVSTPWDITTASYDNISFDVSTEDIFTQGIFFKPDGTKIFMVGTEKDKVSEYNLD</sequence>
<dbReference type="Gene3D" id="2.130.10.10">
    <property type="entry name" value="YVTN repeat-like/Quinoprotein amine dehydrogenase"/>
    <property type="match status" value="1"/>
</dbReference>
<evidence type="ECO:0000313" key="1">
    <source>
        <dbReference type="EMBL" id="KKL18316.1"/>
    </source>
</evidence>